<protein>
    <recommendedName>
        <fullName evidence="5">DUF4156 domain-containing protein</fullName>
    </recommendedName>
</protein>
<feature type="chain" id="PRO_5021871052" description="DUF4156 domain-containing protein" evidence="2">
    <location>
        <begin position="18"/>
        <end position="131"/>
    </location>
</feature>
<sequence length="131" mass="14811">MRTMLAIPALLFVAACAHVDYIGETYEPTRQVDVFFAEKDIPRDYRVMGKVLASANELVSAEKLQSKIVKKAQEKGADAVVLTGLERYKSGQHTDYSETTEDRGRKTRTHGHSSTSDEEKKEIQAIFIKYR</sequence>
<dbReference type="EMBL" id="VBOR01000087">
    <property type="protein sequence ID" value="TMQ48127.1"/>
    <property type="molecule type" value="Genomic_DNA"/>
</dbReference>
<reference evidence="3 4" key="1">
    <citation type="journal article" date="2019" name="Nat. Microbiol.">
        <title>Mediterranean grassland soil C-N compound turnover is dependent on rainfall and depth, and is mediated by genomically divergent microorganisms.</title>
        <authorList>
            <person name="Diamond S."/>
            <person name="Andeer P.F."/>
            <person name="Li Z."/>
            <person name="Crits-Christoph A."/>
            <person name="Burstein D."/>
            <person name="Anantharaman K."/>
            <person name="Lane K.R."/>
            <person name="Thomas B.C."/>
            <person name="Pan C."/>
            <person name="Northen T.R."/>
            <person name="Banfield J.F."/>
        </authorList>
    </citation>
    <scope>NUCLEOTIDE SEQUENCE [LARGE SCALE GENOMIC DNA]</scope>
    <source>
        <strain evidence="3">WS_1</strain>
    </source>
</reference>
<evidence type="ECO:0000256" key="1">
    <source>
        <dbReference type="SAM" id="MobiDB-lite"/>
    </source>
</evidence>
<evidence type="ECO:0000313" key="3">
    <source>
        <dbReference type="EMBL" id="TMQ48127.1"/>
    </source>
</evidence>
<organism evidence="3 4">
    <name type="scientific">Eiseniibacteriota bacterium</name>
    <dbReference type="NCBI Taxonomy" id="2212470"/>
    <lineage>
        <taxon>Bacteria</taxon>
        <taxon>Candidatus Eiseniibacteriota</taxon>
    </lineage>
</organism>
<keyword evidence="2" id="KW-0732">Signal</keyword>
<evidence type="ECO:0000313" key="4">
    <source>
        <dbReference type="Proteomes" id="UP000316292"/>
    </source>
</evidence>
<feature type="signal peptide" evidence="2">
    <location>
        <begin position="1"/>
        <end position="17"/>
    </location>
</feature>
<name>A0A538S9T5_UNCEI</name>
<dbReference type="AlphaFoldDB" id="A0A538S9T5"/>
<dbReference type="Proteomes" id="UP000316292">
    <property type="component" value="Unassembled WGS sequence"/>
</dbReference>
<gene>
    <name evidence="3" type="ORF">E6K71_07935</name>
</gene>
<feature type="region of interest" description="Disordered" evidence="1">
    <location>
        <begin position="92"/>
        <end position="120"/>
    </location>
</feature>
<dbReference type="PROSITE" id="PS51257">
    <property type="entry name" value="PROKAR_LIPOPROTEIN"/>
    <property type="match status" value="1"/>
</dbReference>
<proteinExistence type="predicted"/>
<comment type="caution">
    <text evidence="3">The sequence shown here is derived from an EMBL/GenBank/DDBJ whole genome shotgun (WGS) entry which is preliminary data.</text>
</comment>
<evidence type="ECO:0008006" key="5">
    <source>
        <dbReference type="Google" id="ProtNLM"/>
    </source>
</evidence>
<accession>A0A538S9T5</accession>
<evidence type="ECO:0000256" key="2">
    <source>
        <dbReference type="SAM" id="SignalP"/>
    </source>
</evidence>